<feature type="region of interest" description="Disordered" evidence="1">
    <location>
        <begin position="232"/>
        <end position="266"/>
    </location>
</feature>
<gene>
    <name evidence="2" type="ORF">M0812_24026</name>
</gene>
<feature type="compositionally biased region" description="Basic residues" evidence="1">
    <location>
        <begin position="1"/>
        <end position="10"/>
    </location>
</feature>
<evidence type="ECO:0000313" key="2">
    <source>
        <dbReference type="EMBL" id="KAJ3428696.1"/>
    </source>
</evidence>
<feature type="compositionally biased region" description="Basic residues" evidence="1">
    <location>
        <begin position="257"/>
        <end position="266"/>
    </location>
</feature>
<feature type="region of interest" description="Disordered" evidence="1">
    <location>
        <begin position="190"/>
        <end position="209"/>
    </location>
</feature>
<dbReference type="Proteomes" id="UP001146793">
    <property type="component" value="Unassembled WGS sequence"/>
</dbReference>
<feature type="compositionally biased region" description="Polar residues" evidence="1">
    <location>
        <begin position="306"/>
        <end position="325"/>
    </location>
</feature>
<feature type="region of interest" description="Disordered" evidence="1">
    <location>
        <begin position="1"/>
        <end position="35"/>
    </location>
</feature>
<sequence length="430" mass="50761">MTNKKEKKNLKSTPNDNTQEKKNPTLNERPTKKELKKVSNFEKEFEQLEDFQKFCKSLYNDPNSLETKILELFRSEKNHHLANTLMNNPTIFADYFVQLYEKEHYNRQLQQYLQKAKYKENLDHMEQQKILDQKKRILQKQQQQQKQTKFLQKQKRFFQAKKKNNRGYSCVTPKKTQSFYGKGNVLGSNSKNNFNSNSNNINKNSNNIRHNNIYNTKRNQLGDNSVNQNRFINRLDNRNRTKTKQSPKSWDNTSNYQKRHQSFGMPIKRKGNVLGSNSKNNFNSNPNNIHKNSLNNQAIGIDGNKVNQQFNTSNKNKQTQNSQSWDGGRQSPIVQLRKEQLMRKNNNRNQNDHSLDLSKILEKVKKNETPNKNPIQTIDPNSHINYISQDKFNQMKSFGIPEEKCLYLLQITHGHIQKAISLYFNSEKKK</sequence>
<evidence type="ECO:0008006" key="4">
    <source>
        <dbReference type="Google" id="ProtNLM"/>
    </source>
</evidence>
<reference evidence="2" key="1">
    <citation type="submission" date="2022-08" db="EMBL/GenBank/DDBJ databases">
        <title>Novel sulphate-reducing endosymbionts in the free-living metamonad Anaeramoeba.</title>
        <authorList>
            <person name="Jerlstrom-Hultqvist J."/>
            <person name="Cepicka I."/>
            <person name="Gallot-Lavallee L."/>
            <person name="Salas-Leiva D."/>
            <person name="Curtis B.A."/>
            <person name="Zahonova K."/>
            <person name="Pipaliya S."/>
            <person name="Dacks J."/>
            <person name="Roger A.J."/>
        </authorList>
    </citation>
    <scope>NUCLEOTIDE SEQUENCE</scope>
    <source>
        <strain evidence="2">Busselton2</strain>
    </source>
</reference>
<feature type="region of interest" description="Disordered" evidence="1">
    <location>
        <begin position="306"/>
        <end position="330"/>
    </location>
</feature>
<organism evidence="2 3">
    <name type="scientific">Anaeramoeba flamelloides</name>
    <dbReference type="NCBI Taxonomy" id="1746091"/>
    <lineage>
        <taxon>Eukaryota</taxon>
        <taxon>Metamonada</taxon>
        <taxon>Anaeramoebidae</taxon>
        <taxon>Anaeramoeba</taxon>
    </lineage>
</organism>
<feature type="compositionally biased region" description="Basic and acidic residues" evidence="1">
    <location>
        <begin position="18"/>
        <end position="35"/>
    </location>
</feature>
<evidence type="ECO:0000256" key="1">
    <source>
        <dbReference type="SAM" id="MobiDB-lite"/>
    </source>
</evidence>
<protein>
    <recommendedName>
        <fullName evidence="4">UBA domain-containing protein</fullName>
    </recommendedName>
</protein>
<name>A0AAV7YJB6_9EUKA</name>
<proteinExistence type="predicted"/>
<dbReference type="AlphaFoldDB" id="A0AAV7YJB6"/>
<accession>A0AAV7YJB6</accession>
<evidence type="ECO:0000313" key="3">
    <source>
        <dbReference type="Proteomes" id="UP001146793"/>
    </source>
</evidence>
<dbReference type="EMBL" id="JANTQA010000057">
    <property type="protein sequence ID" value="KAJ3428696.1"/>
    <property type="molecule type" value="Genomic_DNA"/>
</dbReference>
<feature type="compositionally biased region" description="Polar residues" evidence="1">
    <location>
        <begin position="246"/>
        <end position="256"/>
    </location>
</feature>
<comment type="caution">
    <text evidence="2">The sequence shown here is derived from an EMBL/GenBank/DDBJ whole genome shotgun (WGS) entry which is preliminary data.</text>
</comment>